<dbReference type="InterPro" id="IPR003788">
    <property type="entry name" value="NDUFAF7"/>
</dbReference>
<dbReference type="AlphaFoldDB" id="A0A6V8P1N6"/>
<dbReference type="GO" id="GO:0032259">
    <property type="term" value="P:methylation"/>
    <property type="evidence" value="ECO:0007669"/>
    <property type="project" value="UniProtKB-KW"/>
</dbReference>
<dbReference type="Gene3D" id="3.40.50.12710">
    <property type="match status" value="1"/>
</dbReference>
<proteinExistence type="predicted"/>
<dbReference type="Proteomes" id="UP000543224">
    <property type="component" value="Unassembled WGS sequence"/>
</dbReference>
<evidence type="ECO:0000313" key="4">
    <source>
        <dbReference type="Proteomes" id="UP000543224"/>
    </source>
</evidence>
<feature type="non-terminal residue" evidence="3">
    <location>
        <position position="1"/>
    </location>
</feature>
<protein>
    <submittedName>
        <fullName evidence="3">Uncharacterized protein</fullName>
    </submittedName>
</protein>
<reference evidence="3 4" key="1">
    <citation type="journal article" date="2020" name="Front. Microbiol.">
        <title>Single-cell genomics of novel Actinobacteria with the Wood-Ljungdahl pathway discovered in a serpentinizing system.</title>
        <authorList>
            <person name="Merino N."/>
            <person name="Kawai M."/>
            <person name="Boyd E.S."/>
            <person name="Colman D.R."/>
            <person name="McGlynn S.E."/>
            <person name="Nealson K.H."/>
            <person name="Kurokawa K."/>
            <person name="Hongoh Y."/>
        </authorList>
    </citation>
    <scope>NUCLEOTIDE SEQUENCE [LARGE SCALE GENOMIC DNA]</scope>
    <source>
        <strain evidence="3 4">S25</strain>
    </source>
</reference>
<organism evidence="3 4">
    <name type="scientific">Candidatus Hakubella thermalkaliphila</name>
    <dbReference type="NCBI Taxonomy" id="2754717"/>
    <lineage>
        <taxon>Bacteria</taxon>
        <taxon>Bacillati</taxon>
        <taxon>Actinomycetota</taxon>
        <taxon>Actinomycetota incertae sedis</taxon>
        <taxon>Candidatus Hakubellales</taxon>
        <taxon>Candidatus Hakubellaceae</taxon>
        <taxon>Candidatus Hakubella</taxon>
    </lineage>
</organism>
<dbReference type="EMBL" id="BLRX01000564">
    <property type="protein sequence ID" value="GFP26377.1"/>
    <property type="molecule type" value="Genomic_DNA"/>
</dbReference>
<dbReference type="SUPFAM" id="SSF53335">
    <property type="entry name" value="S-adenosyl-L-methionine-dependent methyltransferases"/>
    <property type="match status" value="1"/>
</dbReference>
<gene>
    <name evidence="3" type="ORF">HKBW3S25_01870</name>
</gene>
<keyword evidence="1" id="KW-0489">Methyltransferase</keyword>
<dbReference type="GO" id="GO:0008168">
    <property type="term" value="F:methyltransferase activity"/>
    <property type="evidence" value="ECO:0007669"/>
    <property type="project" value="UniProtKB-KW"/>
</dbReference>
<dbReference type="InterPro" id="IPR038375">
    <property type="entry name" value="NDUFAF7_sf"/>
</dbReference>
<accession>A0A6V8P1N6</accession>
<evidence type="ECO:0000256" key="2">
    <source>
        <dbReference type="ARBA" id="ARBA00022679"/>
    </source>
</evidence>
<dbReference type="InterPro" id="IPR029063">
    <property type="entry name" value="SAM-dependent_MTases_sf"/>
</dbReference>
<name>A0A6V8P1N6_9ACTN</name>
<comment type="caution">
    <text evidence="3">The sequence shown here is derived from an EMBL/GenBank/DDBJ whole genome shotgun (WGS) entry which is preliminary data.</text>
</comment>
<evidence type="ECO:0000256" key="1">
    <source>
        <dbReference type="ARBA" id="ARBA00022603"/>
    </source>
</evidence>
<dbReference type="Pfam" id="PF02636">
    <property type="entry name" value="Methyltransf_28"/>
    <property type="match status" value="1"/>
</dbReference>
<evidence type="ECO:0000313" key="3">
    <source>
        <dbReference type="EMBL" id="GFP26377.1"/>
    </source>
</evidence>
<keyword evidence="2" id="KW-0808">Transferase</keyword>
<sequence>IFDYLKNRELFNSLNYTIVELNPSMKTSQQNLLTDFSDKIRWASSIRELNNIKGCILSNELLDAFPVHIIEMNDEIKEIFVSTDNEKLTEIKGAPSTSVIIDYINEFSIELEKGHRTEINTGQR</sequence>